<dbReference type="OrthoDB" id="1431376at2759"/>
<organism evidence="1 2">
    <name type="scientific">Mikania micrantha</name>
    <name type="common">bitter vine</name>
    <dbReference type="NCBI Taxonomy" id="192012"/>
    <lineage>
        <taxon>Eukaryota</taxon>
        <taxon>Viridiplantae</taxon>
        <taxon>Streptophyta</taxon>
        <taxon>Embryophyta</taxon>
        <taxon>Tracheophyta</taxon>
        <taxon>Spermatophyta</taxon>
        <taxon>Magnoliopsida</taxon>
        <taxon>eudicotyledons</taxon>
        <taxon>Gunneridae</taxon>
        <taxon>Pentapetalae</taxon>
        <taxon>asterids</taxon>
        <taxon>campanulids</taxon>
        <taxon>Asterales</taxon>
        <taxon>Asteraceae</taxon>
        <taxon>Asteroideae</taxon>
        <taxon>Heliantheae alliance</taxon>
        <taxon>Eupatorieae</taxon>
        <taxon>Mikania</taxon>
    </lineage>
</organism>
<proteinExistence type="predicted"/>
<dbReference type="AntiFam" id="ANF00038">
    <property type="entry name" value="Overlaps SRP RNA, same strand"/>
</dbReference>
<dbReference type="EMBL" id="SZYD01000011">
    <property type="protein sequence ID" value="KAD4888182.1"/>
    <property type="molecule type" value="Genomic_DNA"/>
</dbReference>
<gene>
    <name evidence="1" type="ORF">E3N88_20255</name>
</gene>
<protein>
    <submittedName>
        <fullName evidence="1">Uncharacterized protein</fullName>
    </submittedName>
</protein>
<name>A0A5N6NGK2_9ASTR</name>
<evidence type="ECO:0000313" key="2">
    <source>
        <dbReference type="Proteomes" id="UP000326396"/>
    </source>
</evidence>
<dbReference type="AlphaFoldDB" id="A0A5N6NGK2"/>
<dbReference type="Proteomes" id="UP000326396">
    <property type="component" value="Linkage Group LG19"/>
</dbReference>
<sequence length="94" mass="9889">MSRLSPGLVALACNSSEGIKDGWTVDYSRSVGSVGALTGLPVPSCELDHVALAKASVSWSLEQGALRKAGFTELRKPLARDSGRITCRSTAWAI</sequence>
<evidence type="ECO:0000313" key="1">
    <source>
        <dbReference type="EMBL" id="KAD4888182.1"/>
    </source>
</evidence>
<reference evidence="1 2" key="1">
    <citation type="submission" date="2019-05" db="EMBL/GenBank/DDBJ databases">
        <title>Mikania micrantha, genome provides insights into the molecular mechanism of rapid growth.</title>
        <authorList>
            <person name="Liu B."/>
        </authorList>
    </citation>
    <scope>NUCLEOTIDE SEQUENCE [LARGE SCALE GENOMIC DNA]</scope>
    <source>
        <strain evidence="1">NLD-2019</strain>
        <tissue evidence="1">Leaf</tissue>
    </source>
</reference>
<accession>A0A5N6NGK2</accession>
<keyword evidence="2" id="KW-1185">Reference proteome</keyword>
<comment type="caution">
    <text evidence="1">The sequence shown here is derived from an EMBL/GenBank/DDBJ whole genome shotgun (WGS) entry which is preliminary data.</text>
</comment>